<dbReference type="Pfam" id="PF22028">
    <property type="entry name" value="DUF6934"/>
    <property type="match status" value="1"/>
</dbReference>
<name>A0ABY4XJA5_9BACT</name>
<keyword evidence="2" id="KW-1185">Reference proteome</keyword>
<organism evidence="1 2">
    <name type="scientific">Dyadobacter chenhuakuii</name>
    <dbReference type="NCBI Taxonomy" id="2909339"/>
    <lineage>
        <taxon>Bacteria</taxon>
        <taxon>Pseudomonadati</taxon>
        <taxon>Bacteroidota</taxon>
        <taxon>Cytophagia</taxon>
        <taxon>Cytophagales</taxon>
        <taxon>Spirosomataceae</taxon>
        <taxon>Dyadobacter</taxon>
    </lineage>
</organism>
<evidence type="ECO:0000313" key="2">
    <source>
        <dbReference type="Proteomes" id="UP001055420"/>
    </source>
</evidence>
<dbReference type="EMBL" id="CP098805">
    <property type="protein sequence ID" value="USJ30455.1"/>
    <property type="molecule type" value="Genomic_DNA"/>
</dbReference>
<evidence type="ECO:0000313" key="1">
    <source>
        <dbReference type="EMBL" id="USJ30455.1"/>
    </source>
</evidence>
<sequence>MNSEYYQTEASEDRLEFLFDSVSEKKTIPKIITFTRYADGIDLFNLAFGDLKEDARLDDLAVSNNADMEKVMATVIQSIFLFFQENPKAVLYIEGSTMQRTRLYRIIISRELSAFQKDFDIFGRIKSESEPFVLNRPYDGFVVKVKN</sequence>
<dbReference type="Proteomes" id="UP001055420">
    <property type="component" value="Chromosome"/>
</dbReference>
<protein>
    <submittedName>
        <fullName evidence="1">Uncharacterized protein</fullName>
    </submittedName>
</protein>
<reference evidence="1" key="1">
    <citation type="submission" date="2022-06" db="EMBL/GenBank/DDBJ databases">
        <title>Novel species in genus Dyadobacter.</title>
        <authorList>
            <person name="Ma C."/>
        </authorList>
    </citation>
    <scope>NUCLEOTIDE SEQUENCE</scope>
    <source>
        <strain evidence="1">CY22</strain>
    </source>
</reference>
<gene>
    <name evidence="1" type="ORF">NFI80_21665</name>
</gene>
<accession>A0ABY4XJA5</accession>
<dbReference type="RefSeq" id="WP_235166314.1">
    <property type="nucleotide sequence ID" value="NZ_CP098805.1"/>
</dbReference>
<proteinExistence type="predicted"/>
<dbReference type="InterPro" id="IPR053865">
    <property type="entry name" value="DUF6934"/>
</dbReference>